<comment type="caution">
    <text evidence="1">The sequence shown here is derived from an EMBL/GenBank/DDBJ whole genome shotgun (WGS) entry which is preliminary data.</text>
</comment>
<dbReference type="AlphaFoldDB" id="A0A8H9I2E5"/>
<name>A0A8H9I2E5_9GAMM</name>
<accession>A0A8H9I2E5</accession>
<gene>
    <name evidence="1" type="ORF">GCM10007157_14050</name>
</gene>
<dbReference type="RefSeq" id="WP_189463251.1">
    <property type="nucleotide sequence ID" value="NZ_BMXN01000006.1"/>
</dbReference>
<evidence type="ECO:0000313" key="2">
    <source>
        <dbReference type="Proteomes" id="UP000623776"/>
    </source>
</evidence>
<organism evidence="1 2">
    <name type="scientific">Vreelandella hamiltonii</name>
    <dbReference type="NCBI Taxonomy" id="502829"/>
    <lineage>
        <taxon>Bacteria</taxon>
        <taxon>Pseudomonadati</taxon>
        <taxon>Pseudomonadota</taxon>
        <taxon>Gammaproteobacteria</taxon>
        <taxon>Oceanospirillales</taxon>
        <taxon>Halomonadaceae</taxon>
        <taxon>Vreelandella</taxon>
    </lineage>
</organism>
<dbReference type="EMBL" id="BMXN01000006">
    <property type="protein sequence ID" value="GGW23823.1"/>
    <property type="molecule type" value="Genomic_DNA"/>
</dbReference>
<proteinExistence type="predicted"/>
<sequence length="208" mass="23299">MAKQTQLTAQGLKGDRQAMWEAIRSFHTQGRSFSITDIWEQIAIGVSQNRVRDYFTGLRKAGFIECTAFPKGGSRYYSLVKDIGVEAPRVRRDGTLPPPLGREQMWRTLKIIGECTAAELADAASTPEVSVSHETAIEYLRYLTYAKYVTITRQATAGTGAVNAKYRFNTSRWTGPIAPQIRRTQQLFDPNTNEVVYSRVTKTEGGEP</sequence>
<keyword evidence="2" id="KW-1185">Reference proteome</keyword>
<dbReference type="Proteomes" id="UP000623776">
    <property type="component" value="Unassembled WGS sequence"/>
</dbReference>
<reference evidence="2" key="1">
    <citation type="journal article" date="2019" name="Int. J. Syst. Evol. Microbiol.">
        <title>The Global Catalogue of Microorganisms (GCM) 10K type strain sequencing project: providing services to taxonomists for standard genome sequencing and annotation.</title>
        <authorList>
            <consortium name="The Broad Institute Genomics Platform"/>
            <consortium name="The Broad Institute Genome Sequencing Center for Infectious Disease"/>
            <person name="Wu L."/>
            <person name="Ma J."/>
        </authorList>
    </citation>
    <scope>NUCLEOTIDE SEQUENCE [LARGE SCALE GENOMIC DNA]</scope>
    <source>
        <strain evidence="2">KCTC 22154</strain>
    </source>
</reference>
<protein>
    <submittedName>
        <fullName evidence="1">Uncharacterized protein</fullName>
    </submittedName>
</protein>
<evidence type="ECO:0000313" key="1">
    <source>
        <dbReference type="EMBL" id="GGW23823.1"/>
    </source>
</evidence>